<evidence type="ECO:0000259" key="4">
    <source>
        <dbReference type="Pfam" id="PF25954"/>
    </source>
</evidence>
<sequence length="353" mass="39907">MYKYKFLLSSVLIAFLILLAGYFYFANGLSDKDGKAPSPIVVHAVPVKTRTVENFIEAIGTTRAFESVTITVNVTEYIKQLFFEDGDIVKKGDVLVELETSEEKAQMMEAQARLEEARVQFERFGKLSKRDFLSKSEHDAQKATLDSAAARVEQIKSMMADRTLKAPFDGLLGFRRVSKGTLVEPGDEIVTLDKIQPLKIDFSLPERYLANLHKGQGFTARSIAYKGKLFTGTISTINPRIDEQARAVLLRGLLNNEQLLLKPGMLLHIKLPLGHEKVLTVPEEALLAQGMERYIFIVDKNDNKARKINVKLLKRHERWLDIEAQVPTDSWIITDGAFKLREGQLVDVKYVDH</sequence>
<dbReference type="EMBL" id="LNYH01000006">
    <property type="protein sequence ID" value="KTD33874.1"/>
    <property type="molecule type" value="Genomic_DNA"/>
</dbReference>
<gene>
    <name evidence="6" type="ORF">E3983_04055</name>
    <name evidence="5" type="ORF">Lisr_0242</name>
</gene>
<feature type="domain" description="Multidrug resistance protein MdtA-like alpha-helical hairpin" evidence="3">
    <location>
        <begin position="102"/>
        <end position="156"/>
    </location>
</feature>
<organism evidence="5 7">
    <name type="scientific">Legionella israelensis</name>
    <dbReference type="NCBI Taxonomy" id="454"/>
    <lineage>
        <taxon>Bacteria</taxon>
        <taxon>Pseudomonadati</taxon>
        <taxon>Pseudomonadota</taxon>
        <taxon>Gammaproteobacteria</taxon>
        <taxon>Legionellales</taxon>
        <taxon>Legionellaceae</taxon>
        <taxon>Legionella</taxon>
    </lineage>
</organism>
<evidence type="ECO:0000259" key="3">
    <source>
        <dbReference type="Pfam" id="PF25876"/>
    </source>
</evidence>
<keyword evidence="2" id="KW-0472">Membrane</keyword>
<evidence type="ECO:0000256" key="2">
    <source>
        <dbReference type="SAM" id="Phobius"/>
    </source>
</evidence>
<dbReference type="Gene3D" id="1.10.287.470">
    <property type="entry name" value="Helix hairpin bin"/>
    <property type="match status" value="1"/>
</dbReference>
<evidence type="ECO:0000256" key="1">
    <source>
        <dbReference type="ARBA" id="ARBA00009477"/>
    </source>
</evidence>
<evidence type="ECO:0000313" key="6">
    <source>
        <dbReference type="EMBL" id="QBR83600.1"/>
    </source>
</evidence>
<dbReference type="AlphaFoldDB" id="A0A0W0WNF5"/>
<evidence type="ECO:0000313" key="5">
    <source>
        <dbReference type="EMBL" id="KTD33874.1"/>
    </source>
</evidence>
<dbReference type="PANTHER" id="PTHR30469:SF11">
    <property type="entry name" value="BLL4320 PROTEIN"/>
    <property type="match status" value="1"/>
</dbReference>
<reference evidence="5 7" key="1">
    <citation type="submission" date="2015-11" db="EMBL/GenBank/DDBJ databases">
        <title>Genomic analysis of 38 Legionella species identifies large and diverse effector repertoires.</title>
        <authorList>
            <person name="Burstein D."/>
            <person name="Amaro F."/>
            <person name="Zusman T."/>
            <person name="Lifshitz Z."/>
            <person name="Cohen O."/>
            <person name="Gilbert J.A."/>
            <person name="Pupko T."/>
            <person name="Shuman H.A."/>
            <person name="Segal G."/>
        </authorList>
    </citation>
    <scope>NUCLEOTIDE SEQUENCE [LARGE SCALE GENOMIC DNA]</scope>
    <source>
        <strain evidence="5 7">Bercovier 4</strain>
    </source>
</reference>
<dbReference type="PANTHER" id="PTHR30469">
    <property type="entry name" value="MULTIDRUG RESISTANCE PROTEIN MDTA"/>
    <property type="match status" value="1"/>
</dbReference>
<dbReference type="SUPFAM" id="SSF111369">
    <property type="entry name" value="HlyD-like secretion proteins"/>
    <property type="match status" value="1"/>
</dbReference>
<protein>
    <submittedName>
        <fullName evidence="6">Efflux RND transporter periplasmic adaptor subunit</fullName>
    </submittedName>
    <submittedName>
        <fullName evidence="5">Hemolysin D</fullName>
    </submittedName>
</protein>
<dbReference type="OrthoDB" id="9806939at2"/>
<feature type="transmembrane region" description="Helical" evidence="2">
    <location>
        <begin position="6"/>
        <end position="25"/>
    </location>
</feature>
<name>A0A0W0WNF5_9GAMM</name>
<keyword evidence="7" id="KW-1185">Reference proteome</keyword>
<dbReference type="Gene3D" id="2.40.30.170">
    <property type="match status" value="1"/>
</dbReference>
<dbReference type="STRING" id="454.Lisr_0242"/>
<dbReference type="Gene3D" id="2.40.50.100">
    <property type="match status" value="1"/>
</dbReference>
<reference evidence="6 8" key="2">
    <citation type="submission" date="2019-03" db="EMBL/GenBank/DDBJ databases">
        <title>Diverse conjugative elements silence natural transformation in Legionella species.</title>
        <authorList>
            <person name="Durieux I."/>
            <person name="Ginevra C."/>
            <person name="Attaiech L."/>
            <person name="Picq K."/>
            <person name="Juan P.A."/>
            <person name="Jarraud S."/>
            <person name="Charpentier X."/>
        </authorList>
    </citation>
    <scope>NUCLEOTIDE SEQUENCE [LARGE SCALE GENOMIC DNA]</scope>
    <source>
        <strain evidence="6 8">HL-0427-4011</strain>
    </source>
</reference>
<feature type="domain" description="CusB-like beta-barrel" evidence="4">
    <location>
        <begin position="201"/>
        <end position="271"/>
    </location>
</feature>
<dbReference type="GO" id="GO:0015562">
    <property type="term" value="F:efflux transmembrane transporter activity"/>
    <property type="evidence" value="ECO:0007669"/>
    <property type="project" value="TreeGrafter"/>
</dbReference>
<dbReference type="Pfam" id="PF25876">
    <property type="entry name" value="HH_MFP_RND"/>
    <property type="match status" value="1"/>
</dbReference>
<dbReference type="RefSeq" id="WP_058500633.1">
    <property type="nucleotide sequence ID" value="NZ_CAAAJA010000004.1"/>
</dbReference>
<dbReference type="GO" id="GO:1990281">
    <property type="term" value="C:efflux pump complex"/>
    <property type="evidence" value="ECO:0007669"/>
    <property type="project" value="TreeGrafter"/>
</dbReference>
<dbReference type="Gene3D" id="2.40.420.20">
    <property type="match status" value="1"/>
</dbReference>
<dbReference type="InterPro" id="IPR058624">
    <property type="entry name" value="MdtA-like_HH"/>
</dbReference>
<dbReference type="InterPro" id="IPR058792">
    <property type="entry name" value="Beta-barrel_RND_2"/>
</dbReference>
<evidence type="ECO:0000313" key="8">
    <source>
        <dbReference type="Proteomes" id="UP000295517"/>
    </source>
</evidence>
<evidence type="ECO:0000313" key="7">
    <source>
        <dbReference type="Proteomes" id="UP000054761"/>
    </source>
</evidence>
<dbReference type="EMBL" id="CP038254">
    <property type="protein sequence ID" value="QBR83600.1"/>
    <property type="molecule type" value="Genomic_DNA"/>
</dbReference>
<dbReference type="Proteomes" id="UP000054761">
    <property type="component" value="Unassembled WGS sequence"/>
</dbReference>
<accession>A0A0W0WNF5</accession>
<dbReference type="Pfam" id="PF25954">
    <property type="entry name" value="Beta-barrel_RND_2"/>
    <property type="match status" value="1"/>
</dbReference>
<dbReference type="NCBIfam" id="TIGR01730">
    <property type="entry name" value="RND_mfp"/>
    <property type="match status" value="1"/>
</dbReference>
<keyword evidence="2" id="KW-1133">Transmembrane helix</keyword>
<dbReference type="Proteomes" id="UP000295517">
    <property type="component" value="Chromosome"/>
</dbReference>
<dbReference type="PATRIC" id="fig|454.4.peg.254"/>
<keyword evidence="2" id="KW-0812">Transmembrane</keyword>
<comment type="similarity">
    <text evidence="1">Belongs to the membrane fusion protein (MFP) (TC 8.A.1) family.</text>
</comment>
<dbReference type="InterPro" id="IPR006143">
    <property type="entry name" value="RND_pump_MFP"/>
</dbReference>
<proteinExistence type="inferred from homology"/>